<dbReference type="SUPFAM" id="SSF51445">
    <property type="entry name" value="(Trans)glycosidases"/>
    <property type="match status" value="1"/>
</dbReference>
<feature type="signal peptide" evidence="1">
    <location>
        <begin position="1"/>
        <end position="19"/>
    </location>
</feature>
<sequence length="1217" mass="135215">MKKRLLTTLLILLATLLRAQTPTPERLTISAVTANENTGQDYSSWLTDDLAKLVPNAWSGNEKWVQVTLKLEKKSLITSLSLYDYEGVFTDKPALIYALNGTQRVLIGQFTGEAYQKWVTLTPFQSLVADAIMVYKYGNNIPQKIKVFGQPITATTLLPRPTDLLKLVSVSDKPVTGQNYSAFLNDDLSKLVPTFWQSSNMQWTDVTIRFDKKSLLTKVDLYDYEDMFTATPALIYAVNGTEKRLIGTFTGESYMVFKSYPLSEPAVAEGLIIHKYGNAIPVKIRAYGKVLPADPLDAILYAQERVKVISVTTNLPTPQSYAAYLTDDMSRLVADDWSAANNRQIELTLKLETPATINKLELYDGPNSWPDTPASIYALKGTTRTLLGTFTGPGYQVWQPLTLPQPLVADAILILKKGNALPLKIKVYGHPTDAPMTIVTPPTVTTVTPPVVTTTTPPSTTTAVAVPLGDKIPLVASRWYQLNNTTNGLTDLFDGKTDGEIQTGYGKIMSTYDAYYPLQPGEAMTIKAVKFYDGNGINTATPFRLSVITSDWKRVEIAQFQGLEYEQWVGPYPTRQATGNSKFLLDNVIADARYLLITTTDFWPREVELYGTYQAASQMLGSTPQKTPLFKNLLGINAFEWDFYPPGISTIDKAKMKALQSFGVIRHYMDWEKLELTPGNYTFNPTHSGGWDYDQMYARCKADGIEVMACLKDIAPYLKATYPADQQANDNVPVAFGRDYANPQSYIEQARVAFQYAARYGKNKQVNPALVKVNTATRWNTDPPNVVKIGLGLINFIECDNERDKWWRGRLAYATGREYAANMSAFYDGHKGTMGPGVGVKNADPTMTVVMGGLCSIYAGTDYIRGMIDWCREFRGYRANGQVDLCWDVINYHLYPDNNNSSQGGTSTRGAAPELSIASKVARNVLKLAHEACYDMPVYVSETGYDVHPGSPLKAIAIGNKSVLQTQADWNLRTALLYGREGVDRVDFYQTYDQNINCGTQFCSMGLINQDFSRKPSANYLFQAKQLLGDYVFKETLSTNPNVDRYERNGQSIYALWIPDEVGRTGQYSLSLPTAGARVYTPQASRDTMSWQVVPTVAGKVGLTVTETPIFVMGTGTTGMARVAATVEQTNLNQVVRVYPNPTTDRLTLEWTNSYTGDVSIQLVDANLGITHKQLTARKESPAFSTTIDLSVVPYGVHLITIQQGSERTVRRILKVQ</sequence>
<dbReference type="EMBL" id="JAFMYV010000002">
    <property type="protein sequence ID" value="MBO0935747.1"/>
    <property type="molecule type" value="Genomic_DNA"/>
</dbReference>
<dbReference type="RefSeq" id="WP_207363312.1">
    <property type="nucleotide sequence ID" value="NZ_JAFMYV010000002.1"/>
</dbReference>
<dbReference type="AlphaFoldDB" id="A0A939GFW2"/>
<evidence type="ECO:0000313" key="4">
    <source>
        <dbReference type="Proteomes" id="UP000664034"/>
    </source>
</evidence>
<name>A0A939GFW2_9BACT</name>
<protein>
    <recommendedName>
        <fullName evidence="2">Secretion system C-terminal sorting domain-containing protein</fullName>
    </recommendedName>
</protein>
<dbReference type="PANTHER" id="PTHR12631">
    <property type="entry name" value="ALPHA-L-IDURONIDASE"/>
    <property type="match status" value="1"/>
</dbReference>
<feature type="chain" id="PRO_5037758024" description="Secretion system C-terminal sorting domain-containing protein" evidence="1">
    <location>
        <begin position="20"/>
        <end position="1217"/>
    </location>
</feature>
<comment type="caution">
    <text evidence="3">The sequence shown here is derived from an EMBL/GenBank/DDBJ whole genome shotgun (WGS) entry which is preliminary data.</text>
</comment>
<dbReference type="PANTHER" id="PTHR12631:SF10">
    <property type="entry name" value="BETA-XYLOSIDASE-LIKE PROTEIN-RELATED"/>
    <property type="match status" value="1"/>
</dbReference>
<evidence type="ECO:0000313" key="3">
    <source>
        <dbReference type="EMBL" id="MBO0935747.1"/>
    </source>
</evidence>
<keyword evidence="4" id="KW-1185">Reference proteome</keyword>
<dbReference type="InterPro" id="IPR051923">
    <property type="entry name" value="Glycosyl_Hydrolase_39"/>
</dbReference>
<reference evidence="3" key="1">
    <citation type="submission" date="2021-03" db="EMBL/GenBank/DDBJ databases">
        <title>Fibrella sp. HMF5335 genome sequencing and assembly.</title>
        <authorList>
            <person name="Kang H."/>
            <person name="Kim H."/>
            <person name="Bae S."/>
            <person name="Joh K."/>
        </authorList>
    </citation>
    <scope>NUCLEOTIDE SEQUENCE</scope>
    <source>
        <strain evidence="3">HMF5335</strain>
    </source>
</reference>
<dbReference type="Gene3D" id="3.20.20.80">
    <property type="entry name" value="Glycosidases"/>
    <property type="match status" value="1"/>
</dbReference>
<dbReference type="InterPro" id="IPR017853">
    <property type="entry name" value="GH"/>
</dbReference>
<evidence type="ECO:0000259" key="2">
    <source>
        <dbReference type="Pfam" id="PF18962"/>
    </source>
</evidence>
<dbReference type="Pfam" id="PF18962">
    <property type="entry name" value="Por_Secre_tail"/>
    <property type="match status" value="1"/>
</dbReference>
<keyword evidence="1" id="KW-0732">Signal</keyword>
<proteinExistence type="predicted"/>
<evidence type="ECO:0000256" key="1">
    <source>
        <dbReference type="SAM" id="SignalP"/>
    </source>
</evidence>
<dbReference type="InterPro" id="IPR026444">
    <property type="entry name" value="Secre_tail"/>
</dbReference>
<accession>A0A939GFW2</accession>
<organism evidence="3 4">
    <name type="scientific">Fibrella rubiginis</name>
    <dbReference type="NCBI Taxonomy" id="2817060"/>
    <lineage>
        <taxon>Bacteria</taxon>
        <taxon>Pseudomonadati</taxon>
        <taxon>Bacteroidota</taxon>
        <taxon>Cytophagia</taxon>
        <taxon>Cytophagales</taxon>
        <taxon>Spirosomataceae</taxon>
        <taxon>Fibrella</taxon>
    </lineage>
</organism>
<gene>
    <name evidence="3" type="ORF">J2I47_04225</name>
</gene>
<feature type="domain" description="Secretion system C-terminal sorting" evidence="2">
    <location>
        <begin position="1138"/>
        <end position="1213"/>
    </location>
</feature>
<dbReference type="Proteomes" id="UP000664034">
    <property type="component" value="Unassembled WGS sequence"/>
</dbReference>
<dbReference type="GO" id="GO:0004553">
    <property type="term" value="F:hydrolase activity, hydrolyzing O-glycosyl compounds"/>
    <property type="evidence" value="ECO:0007669"/>
    <property type="project" value="TreeGrafter"/>
</dbReference>